<reference evidence="2 3" key="1">
    <citation type="submission" date="2018-10" db="EMBL/GenBank/DDBJ databases">
        <title>A high-quality apple genome assembly.</title>
        <authorList>
            <person name="Hu J."/>
        </authorList>
    </citation>
    <scope>NUCLEOTIDE SEQUENCE [LARGE SCALE GENOMIC DNA]</scope>
    <source>
        <strain evidence="3">cv. HFTH1</strain>
        <tissue evidence="2">Young leaf</tissue>
    </source>
</reference>
<comment type="caution">
    <text evidence="2">The sequence shown here is derived from an EMBL/GenBank/DDBJ whole genome shotgun (WGS) entry which is preliminary data.</text>
</comment>
<gene>
    <name evidence="2" type="ORF">DVH24_018589</name>
</gene>
<feature type="transmembrane region" description="Helical" evidence="1">
    <location>
        <begin position="12"/>
        <end position="28"/>
    </location>
</feature>
<proteinExistence type="predicted"/>
<accession>A0A498HLR6</accession>
<evidence type="ECO:0000313" key="2">
    <source>
        <dbReference type="EMBL" id="RXH71234.1"/>
    </source>
</evidence>
<protein>
    <submittedName>
        <fullName evidence="2">Uncharacterized protein</fullName>
    </submittedName>
</protein>
<dbReference type="AlphaFoldDB" id="A0A498HLR6"/>
<keyword evidence="1" id="KW-0472">Membrane</keyword>
<keyword evidence="1" id="KW-0812">Transmembrane</keyword>
<evidence type="ECO:0000256" key="1">
    <source>
        <dbReference type="SAM" id="Phobius"/>
    </source>
</evidence>
<dbReference type="EMBL" id="RDQH01000342">
    <property type="protein sequence ID" value="RXH71234.1"/>
    <property type="molecule type" value="Genomic_DNA"/>
</dbReference>
<name>A0A498HLR6_MALDO</name>
<evidence type="ECO:0000313" key="3">
    <source>
        <dbReference type="Proteomes" id="UP000290289"/>
    </source>
</evidence>
<dbReference type="Proteomes" id="UP000290289">
    <property type="component" value="Chromosome 16"/>
</dbReference>
<organism evidence="2 3">
    <name type="scientific">Malus domestica</name>
    <name type="common">Apple</name>
    <name type="synonym">Pyrus malus</name>
    <dbReference type="NCBI Taxonomy" id="3750"/>
    <lineage>
        <taxon>Eukaryota</taxon>
        <taxon>Viridiplantae</taxon>
        <taxon>Streptophyta</taxon>
        <taxon>Embryophyta</taxon>
        <taxon>Tracheophyta</taxon>
        <taxon>Spermatophyta</taxon>
        <taxon>Magnoliopsida</taxon>
        <taxon>eudicotyledons</taxon>
        <taxon>Gunneridae</taxon>
        <taxon>Pentapetalae</taxon>
        <taxon>rosids</taxon>
        <taxon>fabids</taxon>
        <taxon>Rosales</taxon>
        <taxon>Rosaceae</taxon>
        <taxon>Amygdaloideae</taxon>
        <taxon>Maleae</taxon>
        <taxon>Malus</taxon>
    </lineage>
</organism>
<keyword evidence="3" id="KW-1185">Reference proteome</keyword>
<sequence length="68" mass="7433">MSTNAPTSRHVVGMFLSHVGTMVLFKFFKSNIITILVKEGDSQDRGMTLKLCVPLTGPKALVLPTKDN</sequence>
<keyword evidence="1" id="KW-1133">Transmembrane helix</keyword>